<dbReference type="GO" id="GO:0007189">
    <property type="term" value="P:adenylate cyclase-activating G protein-coupled receptor signaling pathway"/>
    <property type="evidence" value="ECO:0007669"/>
    <property type="project" value="TreeGrafter"/>
</dbReference>
<evidence type="ECO:0000256" key="15">
    <source>
        <dbReference type="SAM" id="MobiDB-lite"/>
    </source>
</evidence>
<comment type="subcellular location">
    <subcellularLocation>
        <location evidence="3">Membrane</location>
        <topology evidence="3">Multi-pass membrane protein</topology>
    </subcellularLocation>
</comment>
<feature type="compositionally biased region" description="Low complexity" evidence="15">
    <location>
        <begin position="1164"/>
        <end position="1177"/>
    </location>
</feature>
<comment type="catalytic activity">
    <reaction evidence="1">
        <text>ATP = 3',5'-cyclic AMP + diphosphate</text>
        <dbReference type="Rhea" id="RHEA:15389"/>
        <dbReference type="ChEBI" id="CHEBI:30616"/>
        <dbReference type="ChEBI" id="CHEBI:33019"/>
        <dbReference type="ChEBI" id="CHEBI:58165"/>
        <dbReference type="EC" id="4.6.1.1"/>
    </reaction>
</comment>
<keyword evidence="12 16" id="KW-0472">Membrane</keyword>
<feature type="transmembrane region" description="Helical" evidence="16">
    <location>
        <begin position="114"/>
        <end position="131"/>
    </location>
</feature>
<feature type="transmembrane region" description="Helical" evidence="16">
    <location>
        <begin position="735"/>
        <end position="753"/>
    </location>
</feature>
<dbReference type="Pfam" id="PF00211">
    <property type="entry name" value="Guanylate_cyc"/>
    <property type="match status" value="2"/>
</dbReference>
<keyword evidence="8" id="KW-0067">ATP-binding</keyword>
<keyword evidence="6" id="KW-0479">Metal-binding</keyword>
<dbReference type="EC" id="4.6.1.1" evidence="4"/>
<dbReference type="InterPro" id="IPR018297">
    <property type="entry name" value="A/G_cyclase_CS"/>
</dbReference>
<dbReference type="Pfam" id="PF16214">
    <property type="entry name" value="AC_N"/>
    <property type="match status" value="1"/>
</dbReference>
<keyword evidence="11" id="KW-0115">cAMP biosynthesis</keyword>
<reference evidence="18" key="1">
    <citation type="submission" date="2021-12" db="EMBL/GenBank/DDBJ databases">
        <authorList>
            <person name="King R."/>
        </authorList>
    </citation>
    <scope>NUCLEOTIDE SEQUENCE</scope>
</reference>
<comment type="similarity">
    <text evidence="14">Belongs to the adenylyl cyclase class-4/guanylyl cyclase family.</text>
</comment>
<evidence type="ECO:0000256" key="10">
    <source>
        <dbReference type="ARBA" id="ARBA00022989"/>
    </source>
</evidence>
<evidence type="ECO:0000256" key="1">
    <source>
        <dbReference type="ARBA" id="ARBA00001593"/>
    </source>
</evidence>
<dbReference type="GO" id="GO:0005886">
    <property type="term" value="C:plasma membrane"/>
    <property type="evidence" value="ECO:0007669"/>
    <property type="project" value="TreeGrafter"/>
</dbReference>
<dbReference type="PROSITE" id="PS00452">
    <property type="entry name" value="GUANYLATE_CYCLASE_1"/>
    <property type="match status" value="1"/>
</dbReference>
<dbReference type="GO" id="GO:0004016">
    <property type="term" value="F:adenylate cyclase activity"/>
    <property type="evidence" value="ECO:0007669"/>
    <property type="project" value="UniProtKB-EC"/>
</dbReference>
<dbReference type="AlphaFoldDB" id="A0A9P0BYY3"/>
<evidence type="ECO:0000256" key="2">
    <source>
        <dbReference type="ARBA" id="ARBA00001946"/>
    </source>
</evidence>
<dbReference type="CDD" id="cd07302">
    <property type="entry name" value="CHD"/>
    <property type="match status" value="2"/>
</dbReference>
<evidence type="ECO:0000256" key="4">
    <source>
        <dbReference type="ARBA" id="ARBA00012201"/>
    </source>
</evidence>
<dbReference type="GO" id="GO:0046872">
    <property type="term" value="F:metal ion binding"/>
    <property type="evidence" value="ECO:0007669"/>
    <property type="project" value="UniProtKB-KW"/>
</dbReference>
<dbReference type="FunFam" id="3.30.70.1230:FF:000048">
    <property type="entry name" value="Phospholipid-transporting ATPase, putative"/>
    <property type="match status" value="1"/>
</dbReference>
<sequence length="1213" mass="138538">MFKETEEDPISVDEMPQPTYFRGIYCPSFRNTFKNKAIETSYQRYLRRQRQKSLLLVNIVDLVLKIGLIFIYTVTHKNAVEPQNIDRIVWTVGFACINILMCLLSWSQGFANKYLHWAAAVTWVLLITQALCKQSIGFHDSQNQVWYMLFIVFIPYAMLPLPLVWCIIIGILSSLAHILTHLPGIENEFNLSCHTFLCDVRMSVSNVLLYTAVNLAGMYAKSLVDWGQRQVFLETVRSMITLKKTKSESDRQWSLFQSVIPKFMAIKLMRLLKIKFETNFKKEFNQIIDVQQHPDVSILFADIKGFTEMSSNCSAADMVRLLNALFARFDKLATENHCVRIKLLGDCYFCVSGLPERREDHAVCCVNMGLHMIRAIAEVRQEISISSLSNINVQLDMRIGIHSGKVLSGVLGLLKWQFDLWSFDVTLANRMESGGLPGRVHISSSTLMYLKDAFEVEPADGGSRDPFLQKHHPDTYFIKTSCEPKAPSPSVLQSAVPPLRRGSSVIGEINLNPDCNMQECECYKYEEEEEYNVPPIYKISENDIVNYLIESKSVKNMRTRMHGWSLKFRKVALECRFKELDAGTYRSNVMCCLGLWVFIAAVQSIMHFNCLNLLIILLVMTVPLALFFVLAMLESFKCFRWNLYKANDKTTRTLRIAHTCLFVTIMSITSTTKFYVCPLAASQTSDNATVYKTTGNSTTDTVDSECFHPEYVVFTWVLCLVALTSVVKLYYLVKVILATANVLMYCTLLIYFYKNYENKDTLLPAQMLVLMAGFLVVVICHARLVEFISRMDFLWKLQVKEDLDDMEATQVITRHLLKHVMPDHVVNYYMSKDWSPGNLYAQIYKTACVMFASVTDFSEFYCEDNAVECMRVLNIIIFAFDKLMQDKFASIQKIKTIGSTYMAASGLNPEHKQGDESENLHALVDFAFALMEQLKDTVYQNDVKYNFQLRVGISCGPVVGGVIGTRKPVYDIWGNTVNEAARMETNGAKDMIHITKSTKELLKDKRYICKSRGEIKVKGKGFMETWWILSKMKTTPSAGKIRISQWRDVVLPPNSLAALVYSMMEARKRIYTHPLDATCKLKRDNSVRTVRAETAPSGSQQTMDGMRSPRPRNAQTFCNDIELKEIRTKRHAVNFSPDTRPPEEKPSEPEEPKEGLGDRLKAYSFSPGASGSVSSGSHRLRTITNVFLFKNKSKDKSDKKPLHKKDNEEHIKK</sequence>
<dbReference type="SMART" id="SM00044">
    <property type="entry name" value="CYCc"/>
    <property type="match status" value="2"/>
</dbReference>
<evidence type="ECO:0000259" key="17">
    <source>
        <dbReference type="PROSITE" id="PS50125"/>
    </source>
</evidence>
<feature type="transmembrane region" description="Helical" evidence="16">
    <location>
        <begin position="585"/>
        <end position="605"/>
    </location>
</feature>
<feature type="transmembrane region" description="Helical" evidence="16">
    <location>
        <begin position="146"/>
        <end position="172"/>
    </location>
</feature>
<organism evidence="18 19">
    <name type="scientific">Chrysodeixis includens</name>
    <name type="common">Soybean looper</name>
    <name type="synonym">Pseudoplusia includens</name>
    <dbReference type="NCBI Taxonomy" id="689277"/>
    <lineage>
        <taxon>Eukaryota</taxon>
        <taxon>Metazoa</taxon>
        <taxon>Ecdysozoa</taxon>
        <taxon>Arthropoda</taxon>
        <taxon>Hexapoda</taxon>
        <taxon>Insecta</taxon>
        <taxon>Pterygota</taxon>
        <taxon>Neoptera</taxon>
        <taxon>Endopterygota</taxon>
        <taxon>Lepidoptera</taxon>
        <taxon>Glossata</taxon>
        <taxon>Ditrysia</taxon>
        <taxon>Noctuoidea</taxon>
        <taxon>Noctuidae</taxon>
        <taxon>Plusiinae</taxon>
        <taxon>Chrysodeixis</taxon>
    </lineage>
</organism>
<evidence type="ECO:0000256" key="7">
    <source>
        <dbReference type="ARBA" id="ARBA00022741"/>
    </source>
</evidence>
<evidence type="ECO:0000256" key="6">
    <source>
        <dbReference type="ARBA" id="ARBA00022723"/>
    </source>
</evidence>
<comment type="cofactor">
    <cofactor evidence="2">
        <name>Mg(2+)</name>
        <dbReference type="ChEBI" id="CHEBI:18420"/>
    </cofactor>
</comment>
<dbReference type="InterPro" id="IPR029787">
    <property type="entry name" value="Nucleotide_cyclase"/>
</dbReference>
<evidence type="ECO:0000313" key="18">
    <source>
        <dbReference type="EMBL" id="CAH0600201.1"/>
    </source>
</evidence>
<feature type="domain" description="Guanylate cyclase" evidence="17">
    <location>
        <begin position="848"/>
        <end position="984"/>
    </location>
</feature>
<feature type="transmembrane region" description="Helical" evidence="16">
    <location>
        <begin position="654"/>
        <end position="676"/>
    </location>
</feature>
<dbReference type="InterPro" id="IPR032628">
    <property type="entry name" value="AC_N"/>
</dbReference>
<keyword evidence="9" id="KW-0460">Magnesium</keyword>
<keyword evidence="5 16" id="KW-0812">Transmembrane</keyword>
<keyword evidence="13 14" id="KW-0456">Lyase</keyword>
<feature type="compositionally biased region" description="Basic and acidic residues" evidence="15">
    <location>
        <begin position="1140"/>
        <end position="1161"/>
    </location>
</feature>
<feature type="region of interest" description="Disordered" evidence="15">
    <location>
        <begin position="1129"/>
        <end position="1213"/>
    </location>
</feature>
<dbReference type="Proteomes" id="UP001154114">
    <property type="component" value="Chromosome 3"/>
</dbReference>
<feature type="transmembrane region" description="Helical" evidence="16">
    <location>
        <begin position="87"/>
        <end position="107"/>
    </location>
</feature>
<keyword evidence="19" id="KW-1185">Reference proteome</keyword>
<feature type="transmembrane region" description="Helical" evidence="16">
    <location>
        <begin position="711"/>
        <end position="730"/>
    </location>
</feature>
<feature type="transmembrane region" description="Helical" evidence="16">
    <location>
        <begin position="54"/>
        <end position="75"/>
    </location>
</feature>
<evidence type="ECO:0000256" key="5">
    <source>
        <dbReference type="ARBA" id="ARBA00022692"/>
    </source>
</evidence>
<dbReference type="PANTHER" id="PTHR45627:SF1">
    <property type="entry name" value="ADENYLATE CYCLASE TYPE 8"/>
    <property type="match status" value="1"/>
</dbReference>
<dbReference type="PROSITE" id="PS50125">
    <property type="entry name" value="GUANYLATE_CYCLASE_2"/>
    <property type="match status" value="2"/>
</dbReference>
<evidence type="ECO:0000256" key="11">
    <source>
        <dbReference type="ARBA" id="ARBA00022998"/>
    </source>
</evidence>
<feature type="domain" description="Guanylate cyclase" evidence="17">
    <location>
        <begin position="297"/>
        <end position="432"/>
    </location>
</feature>
<dbReference type="GO" id="GO:0005524">
    <property type="term" value="F:ATP binding"/>
    <property type="evidence" value="ECO:0007669"/>
    <property type="project" value="UniProtKB-KW"/>
</dbReference>
<evidence type="ECO:0000256" key="3">
    <source>
        <dbReference type="ARBA" id="ARBA00004141"/>
    </source>
</evidence>
<keyword evidence="10 16" id="KW-1133">Transmembrane helix</keyword>
<evidence type="ECO:0000256" key="8">
    <source>
        <dbReference type="ARBA" id="ARBA00022840"/>
    </source>
</evidence>
<evidence type="ECO:0000256" key="12">
    <source>
        <dbReference type="ARBA" id="ARBA00023136"/>
    </source>
</evidence>
<dbReference type="PANTHER" id="PTHR45627">
    <property type="entry name" value="ADENYLATE CYCLASE TYPE 1"/>
    <property type="match status" value="1"/>
</dbReference>
<dbReference type="EMBL" id="LR824006">
    <property type="protein sequence ID" value="CAH0600201.1"/>
    <property type="molecule type" value="Genomic_DNA"/>
</dbReference>
<evidence type="ECO:0000256" key="9">
    <source>
        <dbReference type="ARBA" id="ARBA00022842"/>
    </source>
</evidence>
<evidence type="ECO:0000256" key="14">
    <source>
        <dbReference type="RuleBase" id="RU000405"/>
    </source>
</evidence>
<evidence type="ECO:0000313" key="19">
    <source>
        <dbReference type="Proteomes" id="UP001154114"/>
    </source>
</evidence>
<dbReference type="InterPro" id="IPR001054">
    <property type="entry name" value="A/G_cyclase"/>
</dbReference>
<feature type="transmembrane region" description="Helical" evidence="16">
    <location>
        <begin position="611"/>
        <end position="633"/>
    </location>
</feature>
<evidence type="ECO:0000256" key="16">
    <source>
        <dbReference type="SAM" id="Phobius"/>
    </source>
</evidence>
<keyword evidence="7" id="KW-0547">Nucleotide-binding</keyword>
<proteinExistence type="inferred from homology"/>
<protein>
    <recommendedName>
        <fullName evidence="4">adenylate cyclase</fullName>
        <ecNumber evidence="4">4.6.1.1</ecNumber>
    </recommendedName>
</protein>
<gene>
    <name evidence="18" type="ORF">CINC_LOCUS9174</name>
</gene>
<feature type="transmembrane region" description="Helical" evidence="16">
    <location>
        <begin position="765"/>
        <end position="785"/>
    </location>
</feature>
<feature type="compositionally biased region" description="Basic and acidic residues" evidence="15">
    <location>
        <begin position="1192"/>
        <end position="1213"/>
    </location>
</feature>
<feature type="region of interest" description="Disordered" evidence="15">
    <location>
        <begin position="1087"/>
        <end position="1114"/>
    </location>
</feature>
<dbReference type="OrthoDB" id="60033at2759"/>
<dbReference type="GO" id="GO:0035556">
    <property type="term" value="P:intracellular signal transduction"/>
    <property type="evidence" value="ECO:0007669"/>
    <property type="project" value="InterPro"/>
</dbReference>
<dbReference type="Gene3D" id="3.30.70.1230">
    <property type="entry name" value="Nucleotide cyclase"/>
    <property type="match status" value="2"/>
</dbReference>
<dbReference type="FunFam" id="3.30.70.1230:FF:000008">
    <property type="entry name" value="Adenylate cyclase type 9"/>
    <property type="match status" value="1"/>
</dbReference>
<dbReference type="SUPFAM" id="SSF55073">
    <property type="entry name" value="Nucleotide cyclase"/>
    <property type="match status" value="2"/>
</dbReference>
<name>A0A9P0BYY3_CHRIL</name>
<dbReference type="GO" id="GO:0006171">
    <property type="term" value="P:cAMP biosynthetic process"/>
    <property type="evidence" value="ECO:0007669"/>
    <property type="project" value="UniProtKB-KW"/>
</dbReference>
<evidence type="ECO:0000256" key="13">
    <source>
        <dbReference type="ARBA" id="ARBA00023239"/>
    </source>
</evidence>
<accession>A0A9P0BYY3</accession>